<keyword evidence="3" id="KW-1185">Reference proteome</keyword>
<proteinExistence type="predicted"/>
<evidence type="ECO:0000256" key="1">
    <source>
        <dbReference type="SAM" id="MobiDB-lite"/>
    </source>
</evidence>
<dbReference type="AlphaFoldDB" id="A0A8T3BC86"/>
<dbReference type="EMBL" id="JAGYWB010000010">
    <property type="protein sequence ID" value="KAI0508046.1"/>
    <property type="molecule type" value="Genomic_DNA"/>
</dbReference>
<evidence type="ECO:0000313" key="2">
    <source>
        <dbReference type="EMBL" id="KAI0508046.1"/>
    </source>
</evidence>
<feature type="region of interest" description="Disordered" evidence="1">
    <location>
        <begin position="1"/>
        <end position="98"/>
    </location>
</feature>
<gene>
    <name evidence="2" type="ORF">KFK09_014180</name>
</gene>
<protein>
    <submittedName>
        <fullName evidence="2">Uncharacterized protein</fullName>
    </submittedName>
</protein>
<accession>A0A8T3BC86</accession>
<evidence type="ECO:0000313" key="3">
    <source>
        <dbReference type="Proteomes" id="UP000829196"/>
    </source>
</evidence>
<sequence length="98" mass="10593">MREGRKLTSQRARVPASDLNVVTSDPTGGEGVGCGKRSRRSSVWEEFRLSSQPQAPVVASDPKVVTSDRVEGKVGGAAKSNRDERRSVGGSKRELRIK</sequence>
<comment type="caution">
    <text evidence="2">The sequence shown here is derived from an EMBL/GenBank/DDBJ whole genome shotgun (WGS) entry which is preliminary data.</text>
</comment>
<name>A0A8T3BC86_DENNO</name>
<organism evidence="2 3">
    <name type="scientific">Dendrobium nobile</name>
    <name type="common">Orchid</name>
    <dbReference type="NCBI Taxonomy" id="94219"/>
    <lineage>
        <taxon>Eukaryota</taxon>
        <taxon>Viridiplantae</taxon>
        <taxon>Streptophyta</taxon>
        <taxon>Embryophyta</taxon>
        <taxon>Tracheophyta</taxon>
        <taxon>Spermatophyta</taxon>
        <taxon>Magnoliopsida</taxon>
        <taxon>Liliopsida</taxon>
        <taxon>Asparagales</taxon>
        <taxon>Orchidaceae</taxon>
        <taxon>Epidendroideae</taxon>
        <taxon>Malaxideae</taxon>
        <taxon>Dendrobiinae</taxon>
        <taxon>Dendrobium</taxon>
    </lineage>
</organism>
<reference evidence="2" key="1">
    <citation type="journal article" date="2022" name="Front. Genet.">
        <title>Chromosome-Scale Assembly of the Dendrobium nobile Genome Provides Insights Into the Molecular Mechanism of the Biosynthesis of the Medicinal Active Ingredient of Dendrobium.</title>
        <authorList>
            <person name="Xu Q."/>
            <person name="Niu S.-C."/>
            <person name="Li K.-L."/>
            <person name="Zheng P.-J."/>
            <person name="Zhang X.-J."/>
            <person name="Jia Y."/>
            <person name="Liu Y."/>
            <person name="Niu Y.-X."/>
            <person name="Yu L.-H."/>
            <person name="Chen D.-F."/>
            <person name="Zhang G.-Q."/>
        </authorList>
    </citation>
    <scope>NUCLEOTIDE SEQUENCE</scope>
    <source>
        <tissue evidence="2">Leaf</tissue>
    </source>
</reference>
<dbReference type="Proteomes" id="UP000829196">
    <property type="component" value="Unassembled WGS sequence"/>
</dbReference>
<feature type="compositionally biased region" description="Basic and acidic residues" evidence="1">
    <location>
        <begin position="80"/>
        <end position="98"/>
    </location>
</feature>